<dbReference type="Gene3D" id="1.10.1740.10">
    <property type="match status" value="1"/>
</dbReference>
<feature type="domain" description="RNA polymerase sigma factor 70 region 4 type 2" evidence="2">
    <location>
        <begin position="112"/>
        <end position="163"/>
    </location>
</feature>
<organism evidence="3 4">
    <name type="scientific">Pigmentiphaga daeguensis</name>
    <dbReference type="NCBI Taxonomy" id="414049"/>
    <lineage>
        <taxon>Bacteria</taxon>
        <taxon>Pseudomonadati</taxon>
        <taxon>Pseudomonadota</taxon>
        <taxon>Betaproteobacteria</taxon>
        <taxon>Burkholderiales</taxon>
        <taxon>Alcaligenaceae</taxon>
        <taxon>Pigmentiphaga</taxon>
    </lineage>
</organism>
<comment type="caution">
    <text evidence="3">The sequence shown here is derived from an EMBL/GenBank/DDBJ whole genome shotgun (WGS) entry which is preliminary data.</text>
</comment>
<dbReference type="EMBL" id="BAAAEN010000001">
    <property type="protein sequence ID" value="GAA0489300.1"/>
    <property type="molecule type" value="Genomic_DNA"/>
</dbReference>
<keyword evidence="4" id="KW-1185">Reference proteome</keyword>
<dbReference type="InterPro" id="IPR013325">
    <property type="entry name" value="RNA_pol_sigma_r2"/>
</dbReference>
<dbReference type="SUPFAM" id="SSF88659">
    <property type="entry name" value="Sigma3 and sigma4 domains of RNA polymerase sigma factors"/>
    <property type="match status" value="1"/>
</dbReference>
<dbReference type="InterPro" id="IPR036388">
    <property type="entry name" value="WH-like_DNA-bd_sf"/>
</dbReference>
<dbReference type="PANTHER" id="PTHR30173">
    <property type="entry name" value="SIGMA 19 FACTOR"/>
    <property type="match status" value="1"/>
</dbReference>
<gene>
    <name evidence="3" type="ORF">GCM10009097_00870</name>
</gene>
<dbReference type="InterPro" id="IPR014284">
    <property type="entry name" value="RNA_pol_sigma-70_dom"/>
</dbReference>
<evidence type="ECO:0000313" key="4">
    <source>
        <dbReference type="Proteomes" id="UP001501706"/>
    </source>
</evidence>
<feature type="domain" description="RNA polymerase sigma-70 region 2" evidence="1">
    <location>
        <begin position="15"/>
        <end position="78"/>
    </location>
</feature>
<dbReference type="InterPro" id="IPR007627">
    <property type="entry name" value="RNA_pol_sigma70_r2"/>
</dbReference>
<dbReference type="Gene3D" id="1.10.10.10">
    <property type="entry name" value="Winged helix-like DNA-binding domain superfamily/Winged helix DNA-binding domain"/>
    <property type="match status" value="1"/>
</dbReference>
<dbReference type="RefSeq" id="WP_343926993.1">
    <property type="nucleotide sequence ID" value="NZ_BAAAEN010000001.1"/>
</dbReference>
<dbReference type="InterPro" id="IPR052704">
    <property type="entry name" value="ECF_Sigma-70_Domain"/>
</dbReference>
<proteinExistence type="predicted"/>
<dbReference type="SUPFAM" id="SSF88946">
    <property type="entry name" value="Sigma2 domain of RNA polymerase sigma factors"/>
    <property type="match status" value="1"/>
</dbReference>
<dbReference type="Pfam" id="PF08281">
    <property type="entry name" value="Sigma70_r4_2"/>
    <property type="match status" value="1"/>
</dbReference>
<protein>
    <recommendedName>
        <fullName evidence="5">RNA polymerase sigma-70 factor, ECF subfamily</fullName>
    </recommendedName>
</protein>
<evidence type="ECO:0000259" key="2">
    <source>
        <dbReference type="Pfam" id="PF08281"/>
    </source>
</evidence>
<evidence type="ECO:0000313" key="3">
    <source>
        <dbReference type="EMBL" id="GAA0489300.1"/>
    </source>
</evidence>
<accession>A0ABN1B415</accession>
<dbReference type="InterPro" id="IPR013249">
    <property type="entry name" value="RNA_pol_sigma70_r4_t2"/>
</dbReference>
<name>A0ABN1B415_9BURK</name>
<reference evidence="3 4" key="1">
    <citation type="journal article" date="2019" name="Int. J. Syst. Evol. Microbiol.">
        <title>The Global Catalogue of Microorganisms (GCM) 10K type strain sequencing project: providing services to taxonomists for standard genome sequencing and annotation.</title>
        <authorList>
            <consortium name="The Broad Institute Genomics Platform"/>
            <consortium name="The Broad Institute Genome Sequencing Center for Infectious Disease"/>
            <person name="Wu L."/>
            <person name="Ma J."/>
        </authorList>
    </citation>
    <scope>NUCLEOTIDE SEQUENCE [LARGE SCALE GENOMIC DNA]</scope>
    <source>
        <strain evidence="3 4">JCM 14330</strain>
    </source>
</reference>
<dbReference type="InterPro" id="IPR013324">
    <property type="entry name" value="RNA_pol_sigma_r3/r4-like"/>
</dbReference>
<dbReference type="NCBIfam" id="TIGR02937">
    <property type="entry name" value="sigma70-ECF"/>
    <property type="match status" value="1"/>
</dbReference>
<dbReference type="Pfam" id="PF04542">
    <property type="entry name" value="Sigma70_r2"/>
    <property type="match status" value="1"/>
</dbReference>
<evidence type="ECO:0000259" key="1">
    <source>
        <dbReference type="Pfam" id="PF04542"/>
    </source>
</evidence>
<sequence length="254" mass="27752">MTSLISSHPLADDKALRKRLIALARRWLAHGGEAEDLVQDAYLRTAGGALPPTQAGREAWLVTVLHHLCIDFLRRQGRYQAVLAQAAEAAPGEPDGDWPQRLADQAQRVEAALLHLCRTLAPGDAAAVLLYEVFGFSHAELGSLAGRSEEASRQHLHRLLRRLRSRLPVDHGPDEDGQEDTAYLFALCRHALARRDPGGLIAVLRACRPQMMAALANIGDGEWKDVAGSGAARQVHMRNLLAWAIPDEAFVHCG</sequence>
<dbReference type="Proteomes" id="UP001501706">
    <property type="component" value="Unassembled WGS sequence"/>
</dbReference>
<evidence type="ECO:0008006" key="5">
    <source>
        <dbReference type="Google" id="ProtNLM"/>
    </source>
</evidence>
<dbReference type="PANTHER" id="PTHR30173:SF36">
    <property type="entry name" value="ECF RNA POLYMERASE SIGMA FACTOR SIGJ"/>
    <property type="match status" value="1"/>
</dbReference>